<feature type="non-terminal residue" evidence="2">
    <location>
        <position position="233"/>
    </location>
</feature>
<keyword evidence="1" id="KW-0472">Membrane</keyword>
<keyword evidence="3" id="KW-1185">Reference proteome</keyword>
<accession>A0A0C3PLT9</accession>
<protein>
    <submittedName>
        <fullName evidence="2">Uncharacterized protein</fullName>
    </submittedName>
</protein>
<sequence length="233" mass="25365">MSSPVLTDSLASKTLIILSSATLFSAFLAWFRYRYLSLLPNEKTHLTALSDIRALLTPSSKPLPLLLEERSAPNARLIRAFGLSNTFVSSDIDVHASFVHDARALIRFAENDGWPRFAEHATLAVEECVCAQARLSGSVAFDSAMQNVALHVILTTLFEVPADAIAVADLAVVAAGINALWRLSKLAAPPPPHLLPAVNARLRRWIPAQPNPLDFVVPAFETMWRVAATTTAF</sequence>
<evidence type="ECO:0000313" key="2">
    <source>
        <dbReference type="EMBL" id="KIP07508.1"/>
    </source>
</evidence>
<evidence type="ECO:0000256" key="1">
    <source>
        <dbReference type="SAM" id="Phobius"/>
    </source>
</evidence>
<gene>
    <name evidence="2" type="ORF">PHLGIDRAFT_118086</name>
</gene>
<organism evidence="2 3">
    <name type="scientific">Phlebiopsis gigantea (strain 11061_1 CR5-6)</name>
    <name type="common">White-rot fungus</name>
    <name type="synonym">Peniophora gigantea</name>
    <dbReference type="NCBI Taxonomy" id="745531"/>
    <lineage>
        <taxon>Eukaryota</taxon>
        <taxon>Fungi</taxon>
        <taxon>Dikarya</taxon>
        <taxon>Basidiomycota</taxon>
        <taxon>Agaricomycotina</taxon>
        <taxon>Agaricomycetes</taxon>
        <taxon>Polyporales</taxon>
        <taxon>Phanerochaetaceae</taxon>
        <taxon>Phlebiopsis</taxon>
    </lineage>
</organism>
<name>A0A0C3PLT9_PHLG1</name>
<dbReference type="OrthoDB" id="2795641at2759"/>
<dbReference type="AlphaFoldDB" id="A0A0C3PLT9"/>
<reference evidence="2 3" key="1">
    <citation type="journal article" date="2014" name="PLoS Genet.">
        <title>Analysis of the Phlebiopsis gigantea genome, transcriptome and secretome provides insight into its pioneer colonization strategies of wood.</title>
        <authorList>
            <person name="Hori C."/>
            <person name="Ishida T."/>
            <person name="Igarashi K."/>
            <person name="Samejima M."/>
            <person name="Suzuki H."/>
            <person name="Master E."/>
            <person name="Ferreira P."/>
            <person name="Ruiz-Duenas F.J."/>
            <person name="Held B."/>
            <person name="Canessa P."/>
            <person name="Larrondo L.F."/>
            <person name="Schmoll M."/>
            <person name="Druzhinina I.S."/>
            <person name="Kubicek C.P."/>
            <person name="Gaskell J.A."/>
            <person name="Kersten P."/>
            <person name="St John F."/>
            <person name="Glasner J."/>
            <person name="Sabat G."/>
            <person name="Splinter BonDurant S."/>
            <person name="Syed K."/>
            <person name="Yadav J."/>
            <person name="Mgbeahuruike A.C."/>
            <person name="Kovalchuk A."/>
            <person name="Asiegbu F.O."/>
            <person name="Lackner G."/>
            <person name="Hoffmeister D."/>
            <person name="Rencoret J."/>
            <person name="Gutierrez A."/>
            <person name="Sun H."/>
            <person name="Lindquist E."/>
            <person name="Barry K."/>
            <person name="Riley R."/>
            <person name="Grigoriev I.V."/>
            <person name="Henrissat B."/>
            <person name="Kues U."/>
            <person name="Berka R.M."/>
            <person name="Martinez A.T."/>
            <person name="Covert S.F."/>
            <person name="Blanchette R.A."/>
            <person name="Cullen D."/>
        </authorList>
    </citation>
    <scope>NUCLEOTIDE SEQUENCE [LARGE SCALE GENOMIC DNA]</scope>
    <source>
        <strain evidence="2 3">11061_1 CR5-6</strain>
    </source>
</reference>
<keyword evidence="1" id="KW-0812">Transmembrane</keyword>
<evidence type="ECO:0000313" key="3">
    <source>
        <dbReference type="Proteomes" id="UP000053257"/>
    </source>
</evidence>
<dbReference type="HOGENOM" id="CLU_1192364_0_0_1"/>
<dbReference type="EMBL" id="KN840496">
    <property type="protein sequence ID" value="KIP07508.1"/>
    <property type="molecule type" value="Genomic_DNA"/>
</dbReference>
<dbReference type="STRING" id="745531.A0A0C3PLT9"/>
<proteinExistence type="predicted"/>
<feature type="transmembrane region" description="Helical" evidence="1">
    <location>
        <begin position="15"/>
        <end position="33"/>
    </location>
</feature>
<dbReference type="Proteomes" id="UP000053257">
    <property type="component" value="Unassembled WGS sequence"/>
</dbReference>
<keyword evidence="1" id="KW-1133">Transmembrane helix</keyword>